<comment type="caution">
    <text evidence="8">The sequence shown here is derived from an EMBL/GenBank/DDBJ whole genome shotgun (WGS) entry which is preliminary data.</text>
</comment>
<dbReference type="Pfam" id="PF16952">
    <property type="entry name" value="Gln-synt_N_2"/>
    <property type="match status" value="1"/>
</dbReference>
<organism evidence="8 9">
    <name type="scientific">Leucobacter chromiireducens subsp. solipictus</name>
    <dbReference type="NCBI Taxonomy" id="398235"/>
    <lineage>
        <taxon>Bacteria</taxon>
        <taxon>Bacillati</taxon>
        <taxon>Actinomycetota</taxon>
        <taxon>Actinomycetes</taxon>
        <taxon>Micrococcales</taxon>
        <taxon>Microbacteriaceae</taxon>
        <taxon>Leucobacter</taxon>
    </lineage>
</organism>
<evidence type="ECO:0000256" key="4">
    <source>
        <dbReference type="ARBA" id="ARBA00022840"/>
    </source>
</evidence>
<evidence type="ECO:0000256" key="3">
    <source>
        <dbReference type="ARBA" id="ARBA00022741"/>
    </source>
</evidence>
<protein>
    <submittedName>
        <fullName evidence="8">Glutamine synthetase</fullName>
    </submittedName>
</protein>
<dbReference type="InterPro" id="IPR008147">
    <property type="entry name" value="Gln_synt_N"/>
</dbReference>
<dbReference type="InterPro" id="IPR008146">
    <property type="entry name" value="Gln_synth_cat_dom"/>
</dbReference>
<dbReference type="InterPro" id="IPR014746">
    <property type="entry name" value="Gln_synth/guanido_kin_cat_dom"/>
</dbReference>
<evidence type="ECO:0000259" key="7">
    <source>
        <dbReference type="PROSITE" id="PS51987"/>
    </source>
</evidence>
<reference evidence="8 9" key="1">
    <citation type="submission" date="2018-09" db="EMBL/GenBank/DDBJ databases">
        <title>Comparative genomics of Leucobacter spp.</title>
        <authorList>
            <person name="Reis A.C."/>
            <person name="Kolvenbach B.A."/>
            <person name="Corvini P.F.X."/>
            <person name="Nunes O.C."/>
        </authorList>
    </citation>
    <scope>NUCLEOTIDE SEQUENCE [LARGE SCALE GENOMIC DNA]</scope>
    <source>
        <strain evidence="8 9">TAN 31504</strain>
    </source>
</reference>
<name>A0ABS1SK57_9MICO</name>
<dbReference type="Gene3D" id="3.10.20.70">
    <property type="entry name" value="Glutamine synthetase, N-terminal domain"/>
    <property type="match status" value="1"/>
</dbReference>
<dbReference type="Proteomes" id="UP001645859">
    <property type="component" value="Unassembled WGS sequence"/>
</dbReference>
<comment type="similarity">
    <text evidence="1 5 6">Belongs to the glutamine synthetase family.</text>
</comment>
<evidence type="ECO:0000256" key="2">
    <source>
        <dbReference type="ARBA" id="ARBA00022598"/>
    </source>
</evidence>
<dbReference type="PANTHER" id="PTHR43785:SF12">
    <property type="entry name" value="TYPE-1 GLUTAMINE SYNTHETASE 2"/>
    <property type="match status" value="1"/>
</dbReference>
<dbReference type="SUPFAM" id="SSF55931">
    <property type="entry name" value="Glutamine synthetase/guanido kinase"/>
    <property type="match status" value="1"/>
</dbReference>
<evidence type="ECO:0000256" key="6">
    <source>
        <dbReference type="RuleBase" id="RU000384"/>
    </source>
</evidence>
<dbReference type="EMBL" id="QYAC01000005">
    <property type="protein sequence ID" value="MBL3679874.1"/>
    <property type="molecule type" value="Genomic_DNA"/>
</dbReference>
<gene>
    <name evidence="8" type="ORF">D3230_11345</name>
</gene>
<evidence type="ECO:0000256" key="5">
    <source>
        <dbReference type="PROSITE-ProRule" id="PRU01331"/>
    </source>
</evidence>
<sequence>MIPPQRARIAAAPRDTEGHTVRKEPLAIILTADLAAKARGRAFRQQEFQKYLNSGCGWVPANLAIDAFGSIVTPNPFGAVGDLRLMPDASSIASVALNDTGELTTLVLADVHTPDGAPWECDPRTFLKRAVADLDAETGLNVVSSFEHEFMLRDDAGSPVNTPFSLESFLEEEELGGRLVAALDDAGLEPEMWLPEFGRNQFEITLSPASALVAADRAVYLREITRHVASSLGKRITFSPIIEENGGGNGVHVHLSLKDRDGRFVTYDAERPSMLSDVAGSFAAGILKYAEAFQAIAASAPLSYERLAPQRWSAGGIFLGENNREALLRICPLFNTPGANHQTQYNLEYRAADATSNPWLILGCLIRAGLAGIREQLPTPTIVSGDSDALTDAERNELGIRPIPSTLAEALDRFEDSDVARDWFAPDLAATFLAVKRAEIAKTAELEPQARYDAYAETY</sequence>
<dbReference type="Gene3D" id="3.30.590.10">
    <property type="entry name" value="Glutamine synthetase/guanido kinase, catalytic domain"/>
    <property type="match status" value="1"/>
</dbReference>
<accession>A0ABS1SK57</accession>
<feature type="domain" description="GS catalytic" evidence="7">
    <location>
        <begin position="123"/>
        <end position="459"/>
    </location>
</feature>
<evidence type="ECO:0000313" key="8">
    <source>
        <dbReference type="EMBL" id="MBL3679874.1"/>
    </source>
</evidence>
<dbReference type="InterPro" id="IPR036651">
    <property type="entry name" value="Gln_synt_N_sf"/>
</dbReference>
<dbReference type="Pfam" id="PF00120">
    <property type="entry name" value="Gln-synt_C"/>
    <property type="match status" value="1"/>
</dbReference>
<dbReference type="SMART" id="SM01230">
    <property type="entry name" value="Gln-synt_C"/>
    <property type="match status" value="1"/>
</dbReference>
<proteinExistence type="inferred from homology"/>
<dbReference type="PROSITE" id="PS51987">
    <property type="entry name" value="GS_CATALYTIC"/>
    <property type="match status" value="1"/>
</dbReference>
<keyword evidence="9" id="KW-1185">Reference proteome</keyword>
<keyword evidence="4" id="KW-0067">ATP-binding</keyword>
<keyword evidence="3" id="KW-0547">Nucleotide-binding</keyword>
<dbReference type="PANTHER" id="PTHR43785">
    <property type="entry name" value="GAMMA-GLUTAMYLPUTRESCINE SYNTHETASE"/>
    <property type="match status" value="1"/>
</dbReference>
<evidence type="ECO:0000256" key="1">
    <source>
        <dbReference type="ARBA" id="ARBA00009897"/>
    </source>
</evidence>
<keyword evidence="2" id="KW-0436">Ligase</keyword>
<evidence type="ECO:0000313" key="9">
    <source>
        <dbReference type="Proteomes" id="UP001645859"/>
    </source>
</evidence>